<feature type="compositionally biased region" description="Basic and acidic residues" evidence="1">
    <location>
        <begin position="57"/>
        <end position="71"/>
    </location>
</feature>
<sequence length="167" mass="18396">MPLHPFDQDSLGQQDPIRVSDDRQFLHPMEDKTTVHISGTPPVEWTGRGGQQSYPKGTKEAARRGEREVGRRAPLVLRHNSLLFHQRNTFPLDFQHGGDNSSRDRRAVTPDRFIPIGRERGRTEGKLGPVVGGLGGSAAPRPGLKVNNKDGQQQQTDPNLGGPVQSN</sequence>
<dbReference type="Proteomes" id="UP000257109">
    <property type="component" value="Unassembled WGS sequence"/>
</dbReference>
<name>A0A371GKC6_MUCPR</name>
<feature type="non-terminal residue" evidence="2">
    <location>
        <position position="1"/>
    </location>
</feature>
<protein>
    <submittedName>
        <fullName evidence="2">Uncharacterized protein</fullName>
    </submittedName>
</protein>
<feature type="compositionally biased region" description="Polar residues" evidence="1">
    <location>
        <begin position="149"/>
        <end position="167"/>
    </location>
</feature>
<dbReference type="EMBL" id="QJKJ01005283">
    <property type="protein sequence ID" value="RDX90783.1"/>
    <property type="molecule type" value="Genomic_DNA"/>
</dbReference>
<organism evidence="2 3">
    <name type="scientific">Mucuna pruriens</name>
    <name type="common">Velvet bean</name>
    <name type="synonym">Dolichos pruriens</name>
    <dbReference type="NCBI Taxonomy" id="157652"/>
    <lineage>
        <taxon>Eukaryota</taxon>
        <taxon>Viridiplantae</taxon>
        <taxon>Streptophyta</taxon>
        <taxon>Embryophyta</taxon>
        <taxon>Tracheophyta</taxon>
        <taxon>Spermatophyta</taxon>
        <taxon>Magnoliopsida</taxon>
        <taxon>eudicotyledons</taxon>
        <taxon>Gunneridae</taxon>
        <taxon>Pentapetalae</taxon>
        <taxon>rosids</taxon>
        <taxon>fabids</taxon>
        <taxon>Fabales</taxon>
        <taxon>Fabaceae</taxon>
        <taxon>Papilionoideae</taxon>
        <taxon>50 kb inversion clade</taxon>
        <taxon>NPAAA clade</taxon>
        <taxon>indigoferoid/millettioid clade</taxon>
        <taxon>Phaseoleae</taxon>
        <taxon>Mucuna</taxon>
    </lineage>
</organism>
<feature type="region of interest" description="Disordered" evidence="1">
    <location>
        <begin position="29"/>
        <end position="73"/>
    </location>
</feature>
<reference evidence="2" key="1">
    <citation type="submission" date="2018-05" db="EMBL/GenBank/DDBJ databases">
        <title>Draft genome of Mucuna pruriens seed.</title>
        <authorList>
            <person name="Nnadi N.E."/>
            <person name="Vos R."/>
            <person name="Hasami M.H."/>
            <person name="Devisetty U.K."/>
            <person name="Aguiy J.C."/>
        </authorList>
    </citation>
    <scope>NUCLEOTIDE SEQUENCE [LARGE SCALE GENOMIC DNA]</scope>
    <source>
        <strain evidence="2">JCA_2017</strain>
    </source>
</reference>
<comment type="caution">
    <text evidence="2">The sequence shown here is derived from an EMBL/GenBank/DDBJ whole genome shotgun (WGS) entry which is preliminary data.</text>
</comment>
<feature type="region of interest" description="Disordered" evidence="1">
    <location>
        <begin position="117"/>
        <end position="167"/>
    </location>
</feature>
<feature type="region of interest" description="Disordered" evidence="1">
    <location>
        <begin position="1"/>
        <end position="20"/>
    </location>
</feature>
<evidence type="ECO:0000313" key="2">
    <source>
        <dbReference type="EMBL" id="RDX90783.1"/>
    </source>
</evidence>
<accession>A0A371GKC6</accession>
<keyword evidence="3" id="KW-1185">Reference proteome</keyword>
<evidence type="ECO:0000313" key="3">
    <source>
        <dbReference type="Proteomes" id="UP000257109"/>
    </source>
</evidence>
<proteinExistence type="predicted"/>
<dbReference type="AlphaFoldDB" id="A0A371GKC6"/>
<evidence type="ECO:0000256" key="1">
    <source>
        <dbReference type="SAM" id="MobiDB-lite"/>
    </source>
</evidence>
<gene>
    <name evidence="2" type="ORF">CR513_27316</name>
</gene>